<comment type="caution">
    <text evidence="1">The sequence shown here is derived from an EMBL/GenBank/DDBJ whole genome shotgun (WGS) entry which is preliminary data.</text>
</comment>
<dbReference type="Proteomes" id="UP000033736">
    <property type="component" value="Unassembled WGS sequence"/>
</dbReference>
<name>A0A0F3RFV4_9RICK</name>
<dbReference type="EMBL" id="LAOQ01000006">
    <property type="protein sequence ID" value="KJW04074.1"/>
    <property type="molecule type" value="Genomic_DNA"/>
</dbReference>
<organism evidence="1 2">
    <name type="scientific">Rickettsia argasii T170-B</name>
    <dbReference type="NCBI Taxonomy" id="1268837"/>
    <lineage>
        <taxon>Bacteria</taxon>
        <taxon>Pseudomonadati</taxon>
        <taxon>Pseudomonadota</taxon>
        <taxon>Alphaproteobacteria</taxon>
        <taxon>Rickettsiales</taxon>
        <taxon>Rickettsiaceae</taxon>
        <taxon>Rickettsieae</taxon>
        <taxon>Rickettsia</taxon>
        <taxon>spotted fever group</taxon>
    </lineage>
</organism>
<reference evidence="1 2" key="1">
    <citation type="submission" date="2015-01" db="EMBL/GenBank/DDBJ databases">
        <title>Genome Sequencing of Rickettsiales /home/snadendla/prok_pipe/test/illegal_ec_num.txt.</title>
        <authorList>
            <person name="Daugherty S.C."/>
            <person name="Su Q."/>
            <person name="Abolude K."/>
            <person name="Beier-Sexton M."/>
            <person name="Carlyon J.A."/>
            <person name="Carter R."/>
            <person name="Day N.P."/>
            <person name="Dumler S.J."/>
            <person name="Dyachenko V."/>
            <person name="Godinez A."/>
            <person name="Kurtti T.J."/>
            <person name="Lichay M."/>
            <person name="Mullins K.E."/>
            <person name="Ott S."/>
            <person name="Pappas-Brown V."/>
            <person name="Paris D.H."/>
            <person name="Patel P."/>
            <person name="Richards A.L."/>
            <person name="Sadzewicz L."/>
            <person name="Sears K."/>
            <person name="Seidman D."/>
            <person name="Sengamalay N."/>
            <person name="Stenos J."/>
            <person name="Tallon L.J."/>
            <person name="Vincent G."/>
            <person name="Fraser C.M."/>
            <person name="Munderloh U."/>
            <person name="Dunning-Hotopp J.C."/>
        </authorList>
    </citation>
    <scope>NUCLEOTIDE SEQUENCE [LARGE SCALE GENOMIC DNA]</scope>
    <source>
        <strain evidence="1 2">T170-B</strain>
    </source>
</reference>
<evidence type="ECO:0000313" key="1">
    <source>
        <dbReference type="EMBL" id="KJW04074.1"/>
    </source>
</evidence>
<proteinExistence type="predicted"/>
<keyword evidence="2" id="KW-1185">Reference proteome</keyword>
<protein>
    <submittedName>
        <fullName evidence="1">Uncharacterized protein</fullName>
    </submittedName>
</protein>
<gene>
    <name evidence="1" type="ORF">RAT170B_1450</name>
</gene>
<sequence length="34" mass="4075">MIELTISDFELYDHRAINSYNTVVNIIYRCKIII</sequence>
<dbReference type="AlphaFoldDB" id="A0A0F3RFV4"/>
<accession>A0A0F3RFV4</accession>
<dbReference type="PATRIC" id="fig|1268837.3.peg.1675"/>
<evidence type="ECO:0000313" key="2">
    <source>
        <dbReference type="Proteomes" id="UP000033736"/>
    </source>
</evidence>